<dbReference type="VEuPathDB" id="FungiDB:FUN_019179"/>
<reference evidence="2 3" key="1">
    <citation type="submission" date="2015-10" db="EMBL/GenBank/DDBJ databases">
        <title>Genome analyses suggest a sexual origin of heterokaryosis in a supposedly ancient asexual fungus.</title>
        <authorList>
            <person name="Ropars J."/>
            <person name="Sedzielewska K."/>
            <person name="Noel J."/>
            <person name="Charron P."/>
            <person name="Farinelli L."/>
            <person name="Marton T."/>
            <person name="Kruger M."/>
            <person name="Pelin A."/>
            <person name="Brachmann A."/>
            <person name="Corradi N."/>
        </authorList>
    </citation>
    <scope>NUCLEOTIDE SEQUENCE [LARGE SCALE GENOMIC DNA]</scope>
    <source>
        <strain evidence="2 3">A4</strain>
    </source>
</reference>
<dbReference type="EMBL" id="LLXI01005243">
    <property type="protein sequence ID" value="PKY61349.1"/>
    <property type="molecule type" value="Genomic_DNA"/>
</dbReference>
<dbReference type="EMBL" id="LLXI01008822">
    <property type="protein sequence ID" value="PKY63048.1"/>
    <property type="molecule type" value="Genomic_DNA"/>
</dbReference>
<dbReference type="VEuPathDB" id="FungiDB:RhiirFUN_020630"/>
<organism evidence="2 3">
    <name type="scientific">Rhizophagus irregularis</name>
    <dbReference type="NCBI Taxonomy" id="588596"/>
    <lineage>
        <taxon>Eukaryota</taxon>
        <taxon>Fungi</taxon>
        <taxon>Fungi incertae sedis</taxon>
        <taxon>Mucoromycota</taxon>
        <taxon>Glomeromycotina</taxon>
        <taxon>Glomeromycetes</taxon>
        <taxon>Glomerales</taxon>
        <taxon>Glomeraceae</taxon>
        <taxon>Rhizophagus</taxon>
    </lineage>
</organism>
<keyword evidence="3" id="KW-1185">Reference proteome</keyword>
<dbReference type="VEuPathDB" id="FungiDB:RhiirA1_403223"/>
<evidence type="ECO:0000313" key="2">
    <source>
        <dbReference type="EMBL" id="PKY63048.1"/>
    </source>
</evidence>
<sequence length="168" mass="19156">MTSSNAVKLNINTLETIENEFNIDFINEINTNRTVFEQETFEINETDIGFDENFESDSEFDSFESEDEEIPDNNDESDIIIEQKKSNNLTSCVLIDKIDGKIQRCKNKESFRTLWQLVGVWQIDNEGVSEVNGSLEKLGVCSGDVSFVGNSFTFLVEEMVVQNIHGNY</sequence>
<name>A0A2I1HW08_9GLOM</name>
<dbReference type="Proteomes" id="UP000234323">
    <property type="component" value="Unassembled WGS sequence"/>
</dbReference>
<accession>A0A2I1HW08</accession>
<evidence type="ECO:0000313" key="3">
    <source>
        <dbReference type="Proteomes" id="UP000234323"/>
    </source>
</evidence>
<evidence type="ECO:0000313" key="1">
    <source>
        <dbReference type="EMBL" id="PKY61349.1"/>
    </source>
</evidence>
<dbReference type="AlphaFoldDB" id="A0A2I1HW08"/>
<gene>
    <name evidence="1" type="ORF">RhiirA4_486205</name>
    <name evidence="2" type="ORF">RhiirA4_490794</name>
</gene>
<proteinExistence type="predicted"/>
<protein>
    <submittedName>
        <fullName evidence="2">Uncharacterized protein</fullName>
    </submittedName>
</protein>
<comment type="caution">
    <text evidence="2">The sequence shown here is derived from an EMBL/GenBank/DDBJ whole genome shotgun (WGS) entry which is preliminary data.</text>
</comment>